<organism evidence="1 2">
    <name type="scientific">Hydrogenovibrio crunogenus</name>
    <dbReference type="NCBI Taxonomy" id="39765"/>
    <lineage>
        <taxon>Bacteria</taxon>
        <taxon>Pseudomonadati</taxon>
        <taxon>Pseudomonadota</taxon>
        <taxon>Gammaproteobacteria</taxon>
        <taxon>Thiotrichales</taxon>
        <taxon>Piscirickettsiaceae</taxon>
        <taxon>Hydrogenovibrio</taxon>
    </lineage>
</organism>
<dbReference type="RefSeq" id="WP_135795203.1">
    <property type="nucleotide sequence ID" value="NZ_CP032096.1"/>
</dbReference>
<sequence length="341" mass="38218">MSSLLTSQTVVAEDWVGLLTAYCLQQAGHPVTLLWIPNPKKIVKTILLDGLAPWQEASVPDTKEARQFEFLLSQLEDAVSEKKGLLNLDIASAAELESAEQWVMSDVSQESDLQVMDEKVWVNLEPRLMSGAKMAIWRPDAIELSQEAFEQTMLDVLSQQEVEVFLLETLPEVRGENQRVHSLKSSCGKDWPIDSLMLTSAPLAQALLPAVLSRPMANSLVSFFKVYPGFLKHLVQVNGLLLMPQKDGHLSVRSKQPFESNVDLADAENQLWEALQEVYPEMGMFEPLESVFLSDDHFAEVSTTFENVSIVSADYAAGMLQAFHQIMQFSKQLSERDYSLQ</sequence>
<evidence type="ECO:0000313" key="2">
    <source>
        <dbReference type="Proteomes" id="UP000296201"/>
    </source>
</evidence>
<keyword evidence="2" id="KW-1185">Reference proteome</keyword>
<reference evidence="1 2" key="1">
    <citation type="submission" date="2018-08" db="EMBL/GenBank/DDBJ databases">
        <title>Horizontal acquisition of hydrogen conversion ability and other habitat adaptations in Hydrogenovibrio crunogenus strains.</title>
        <authorList>
            <person name="Gonnella G."/>
            <person name="Adam N."/>
            <person name="Perner M."/>
        </authorList>
    </citation>
    <scope>NUCLEOTIDE SEQUENCE [LARGE SCALE GENOMIC DNA]</scope>
    <source>
        <strain evidence="1 2">SP-41</strain>
    </source>
</reference>
<dbReference type="EMBL" id="CP032096">
    <property type="protein sequence ID" value="QBZ82497.1"/>
    <property type="molecule type" value="Genomic_DNA"/>
</dbReference>
<evidence type="ECO:0000313" key="1">
    <source>
        <dbReference type="EMBL" id="QBZ82497.1"/>
    </source>
</evidence>
<protein>
    <submittedName>
        <fullName evidence="1">Uncharacterized protein</fullName>
    </submittedName>
</protein>
<dbReference type="Proteomes" id="UP000296201">
    <property type="component" value="Chromosome"/>
</dbReference>
<accession>A0A4P7NXN7</accession>
<name>A0A4P7NXN7_9GAMM</name>
<proteinExistence type="predicted"/>
<gene>
    <name evidence="1" type="ORF">GHNINEIG_00527</name>
</gene>
<dbReference type="InterPro" id="IPR036188">
    <property type="entry name" value="FAD/NAD-bd_sf"/>
</dbReference>
<dbReference type="AlphaFoldDB" id="A0A4P7NXN7"/>
<dbReference type="Gene3D" id="3.50.50.60">
    <property type="entry name" value="FAD/NAD(P)-binding domain"/>
    <property type="match status" value="1"/>
</dbReference>
<dbReference type="OrthoDB" id="18526at2"/>
<dbReference type="Gene3D" id="3.30.9.10">
    <property type="entry name" value="D-Amino Acid Oxidase, subunit A, domain 2"/>
    <property type="match status" value="1"/>
</dbReference>